<keyword evidence="3" id="KW-1185">Reference proteome</keyword>
<name>A0A9P9E7D2_9PLEO</name>
<protein>
    <submittedName>
        <fullName evidence="2">Uncharacterized protein</fullName>
    </submittedName>
</protein>
<dbReference type="AlphaFoldDB" id="A0A9P9E7D2"/>
<keyword evidence="1" id="KW-1133">Transmembrane helix</keyword>
<organism evidence="2 3">
    <name type="scientific">Dendryphion nanum</name>
    <dbReference type="NCBI Taxonomy" id="256645"/>
    <lineage>
        <taxon>Eukaryota</taxon>
        <taxon>Fungi</taxon>
        <taxon>Dikarya</taxon>
        <taxon>Ascomycota</taxon>
        <taxon>Pezizomycotina</taxon>
        <taxon>Dothideomycetes</taxon>
        <taxon>Pleosporomycetidae</taxon>
        <taxon>Pleosporales</taxon>
        <taxon>Torulaceae</taxon>
        <taxon>Dendryphion</taxon>
    </lineage>
</organism>
<comment type="caution">
    <text evidence="2">The sequence shown here is derived from an EMBL/GenBank/DDBJ whole genome shotgun (WGS) entry which is preliminary data.</text>
</comment>
<evidence type="ECO:0000256" key="1">
    <source>
        <dbReference type="SAM" id="Phobius"/>
    </source>
</evidence>
<proteinExistence type="predicted"/>
<accession>A0A9P9E7D2</accession>
<evidence type="ECO:0000313" key="3">
    <source>
        <dbReference type="Proteomes" id="UP000700596"/>
    </source>
</evidence>
<gene>
    <name evidence="2" type="ORF">B0J11DRAFT_520893</name>
</gene>
<reference evidence="2" key="1">
    <citation type="journal article" date="2021" name="Nat. Commun.">
        <title>Genetic determinants of endophytism in the Arabidopsis root mycobiome.</title>
        <authorList>
            <person name="Mesny F."/>
            <person name="Miyauchi S."/>
            <person name="Thiergart T."/>
            <person name="Pickel B."/>
            <person name="Atanasova L."/>
            <person name="Karlsson M."/>
            <person name="Huettel B."/>
            <person name="Barry K.W."/>
            <person name="Haridas S."/>
            <person name="Chen C."/>
            <person name="Bauer D."/>
            <person name="Andreopoulos W."/>
            <person name="Pangilinan J."/>
            <person name="LaButti K."/>
            <person name="Riley R."/>
            <person name="Lipzen A."/>
            <person name="Clum A."/>
            <person name="Drula E."/>
            <person name="Henrissat B."/>
            <person name="Kohler A."/>
            <person name="Grigoriev I.V."/>
            <person name="Martin F.M."/>
            <person name="Hacquard S."/>
        </authorList>
    </citation>
    <scope>NUCLEOTIDE SEQUENCE</scope>
    <source>
        <strain evidence="2">MPI-CAGE-CH-0243</strain>
    </source>
</reference>
<keyword evidence="1" id="KW-0472">Membrane</keyword>
<sequence>MLLCPYYDCDNLLHWGPVIGPMYPKEHHARRRHHRKPCCDWCKVWKDRVKDFVGAATSYSIFNLTGNFSFINYGYPMGINSLATLVTNSKLSIGGTSVVLLVIMALMSSPAPLKISLGVFGTTSRTTEMNLKSGDWRSV</sequence>
<dbReference type="EMBL" id="JAGMWT010000003">
    <property type="protein sequence ID" value="KAH7132127.1"/>
    <property type="molecule type" value="Genomic_DNA"/>
</dbReference>
<feature type="transmembrane region" description="Helical" evidence="1">
    <location>
        <begin position="52"/>
        <end position="71"/>
    </location>
</feature>
<keyword evidence="1" id="KW-0812">Transmembrane</keyword>
<evidence type="ECO:0000313" key="2">
    <source>
        <dbReference type="EMBL" id="KAH7132127.1"/>
    </source>
</evidence>
<dbReference type="Proteomes" id="UP000700596">
    <property type="component" value="Unassembled WGS sequence"/>
</dbReference>